<keyword evidence="3" id="KW-1185">Reference proteome</keyword>
<dbReference type="Proteomes" id="UP000775213">
    <property type="component" value="Unassembled WGS sequence"/>
</dbReference>
<dbReference type="InterPro" id="IPR008803">
    <property type="entry name" value="RHD3/Sey1"/>
</dbReference>
<dbReference type="InterPro" id="IPR046758">
    <property type="entry name" value="Sey1/RHD3-like_3HB"/>
</dbReference>
<protein>
    <recommendedName>
        <fullName evidence="1">Sey1/RHD3-like three-helix bundle domain-containing protein</fullName>
    </recommendedName>
</protein>
<dbReference type="PANTHER" id="PTHR45923">
    <property type="entry name" value="PROTEIN SEY1"/>
    <property type="match status" value="1"/>
</dbReference>
<comment type="caution">
    <text evidence="2">The sequence shown here is derived from an EMBL/GenBank/DDBJ whole genome shotgun (WGS) entry which is preliminary data.</text>
</comment>
<reference evidence="2 3" key="1">
    <citation type="journal article" date="2021" name="Hortic Res">
        <title>Chromosome-scale assembly of the Dendrobium chrysotoxum genome enhances the understanding of orchid evolution.</title>
        <authorList>
            <person name="Zhang Y."/>
            <person name="Zhang G.Q."/>
            <person name="Zhang D."/>
            <person name="Liu X.D."/>
            <person name="Xu X.Y."/>
            <person name="Sun W.H."/>
            <person name="Yu X."/>
            <person name="Zhu X."/>
            <person name="Wang Z.W."/>
            <person name="Zhao X."/>
            <person name="Zhong W.Y."/>
            <person name="Chen H."/>
            <person name="Yin W.L."/>
            <person name="Huang T."/>
            <person name="Niu S.C."/>
            <person name="Liu Z.J."/>
        </authorList>
    </citation>
    <scope>NUCLEOTIDE SEQUENCE [LARGE SCALE GENOMIC DNA]</scope>
    <source>
        <strain evidence="2">Lindl</strain>
    </source>
</reference>
<evidence type="ECO:0000313" key="3">
    <source>
        <dbReference type="Proteomes" id="UP000775213"/>
    </source>
</evidence>
<dbReference type="AlphaFoldDB" id="A0AAV7G927"/>
<dbReference type="EMBL" id="JAGFBR010000017">
    <property type="protein sequence ID" value="KAH0452334.1"/>
    <property type="molecule type" value="Genomic_DNA"/>
</dbReference>
<name>A0AAV7G927_DENCH</name>
<organism evidence="2 3">
    <name type="scientific">Dendrobium chrysotoxum</name>
    <name type="common">Orchid</name>
    <dbReference type="NCBI Taxonomy" id="161865"/>
    <lineage>
        <taxon>Eukaryota</taxon>
        <taxon>Viridiplantae</taxon>
        <taxon>Streptophyta</taxon>
        <taxon>Embryophyta</taxon>
        <taxon>Tracheophyta</taxon>
        <taxon>Spermatophyta</taxon>
        <taxon>Magnoliopsida</taxon>
        <taxon>Liliopsida</taxon>
        <taxon>Asparagales</taxon>
        <taxon>Orchidaceae</taxon>
        <taxon>Epidendroideae</taxon>
        <taxon>Malaxideae</taxon>
        <taxon>Dendrobiinae</taxon>
        <taxon>Dendrobium</taxon>
    </lineage>
</organism>
<dbReference type="GO" id="GO:0005783">
    <property type="term" value="C:endoplasmic reticulum"/>
    <property type="evidence" value="ECO:0007669"/>
    <property type="project" value="TreeGrafter"/>
</dbReference>
<evidence type="ECO:0000313" key="2">
    <source>
        <dbReference type="EMBL" id="KAH0452334.1"/>
    </source>
</evidence>
<feature type="domain" description="Sey1/RHD3-like three-helix bundle" evidence="1">
    <location>
        <begin position="103"/>
        <end position="220"/>
    </location>
</feature>
<proteinExistence type="predicted"/>
<dbReference type="PANTHER" id="PTHR45923:SF2">
    <property type="entry name" value="PROTEIN SEY1"/>
    <property type="match status" value="1"/>
</dbReference>
<dbReference type="GO" id="GO:0016320">
    <property type="term" value="P:endoplasmic reticulum membrane fusion"/>
    <property type="evidence" value="ECO:0007669"/>
    <property type="project" value="TreeGrafter"/>
</dbReference>
<dbReference type="Pfam" id="PF20428">
    <property type="entry name" value="Sey1_3HB"/>
    <property type="match status" value="1"/>
</dbReference>
<accession>A0AAV7G927</accession>
<dbReference type="GO" id="GO:0003924">
    <property type="term" value="F:GTPase activity"/>
    <property type="evidence" value="ECO:0007669"/>
    <property type="project" value="TreeGrafter"/>
</dbReference>
<evidence type="ECO:0000259" key="1">
    <source>
        <dbReference type="Pfam" id="PF20428"/>
    </source>
</evidence>
<sequence>MNLQAADLILPALFTNRTQGRQEAPVSFRIAVLSPAITHTNEVKSSSALEIFVHTREPSSTFIRTSLLISPLPLAIQNSRKPNRAPALSAAIPSHTLALTVFSLKLLCVIAAIRVDGEKDNIEEILQLAFMDEPGSTSNTIGSLDPLASNTWENVPPVRTIIAPIRCKLLWRQFRKQTKYTVDRAIAAQEIYKKKNNQLSPPWAITATLILGFNEFWTILSVNDSLCDEESECDEKPIFTILLDGCYMDSEDEFDNSLQALSLEPTQAISTEPNEPPVEDDSI</sequence>
<gene>
    <name evidence="2" type="ORF">IEQ34_019633</name>
</gene>